<feature type="signal peptide" evidence="2">
    <location>
        <begin position="1"/>
        <end position="25"/>
    </location>
</feature>
<organism evidence="3 4">
    <name type="scientific">Byssochlamys spectabilis (strain No. 5 / NBRC 109023)</name>
    <name type="common">Paecilomyces variotii</name>
    <dbReference type="NCBI Taxonomy" id="1356009"/>
    <lineage>
        <taxon>Eukaryota</taxon>
        <taxon>Fungi</taxon>
        <taxon>Dikarya</taxon>
        <taxon>Ascomycota</taxon>
        <taxon>Pezizomycotina</taxon>
        <taxon>Eurotiomycetes</taxon>
        <taxon>Eurotiomycetidae</taxon>
        <taxon>Eurotiales</taxon>
        <taxon>Thermoascaceae</taxon>
        <taxon>Paecilomyces</taxon>
    </lineage>
</organism>
<evidence type="ECO:0000256" key="1">
    <source>
        <dbReference type="SAM" id="MobiDB-lite"/>
    </source>
</evidence>
<name>V5I689_BYSSN</name>
<dbReference type="AlphaFoldDB" id="V5I689"/>
<evidence type="ECO:0000256" key="2">
    <source>
        <dbReference type="SAM" id="SignalP"/>
    </source>
</evidence>
<comment type="caution">
    <text evidence="3">The sequence shown here is derived from an EMBL/GenBank/DDBJ whole genome shotgun (WGS) entry which is preliminary data.</text>
</comment>
<dbReference type="EMBL" id="BAUL01000585">
    <property type="protein sequence ID" value="GAE00301.1"/>
    <property type="molecule type" value="Genomic_DNA"/>
</dbReference>
<evidence type="ECO:0000313" key="4">
    <source>
        <dbReference type="Proteomes" id="UP000018001"/>
    </source>
</evidence>
<reference evidence="4" key="1">
    <citation type="journal article" date="2014" name="Genome Announc.">
        <title>Draft genome sequence of the formaldehyde-resistant fungus Byssochlamys spectabilis No. 5 (anamorph Paecilomyces variotii No. 5) (NBRC109023).</title>
        <authorList>
            <person name="Oka T."/>
            <person name="Ekino K."/>
            <person name="Fukuda K."/>
            <person name="Nomura Y."/>
        </authorList>
    </citation>
    <scope>NUCLEOTIDE SEQUENCE [LARGE SCALE GENOMIC DNA]</scope>
    <source>
        <strain evidence="4">No. 5 / NBRC 109023</strain>
    </source>
</reference>
<accession>V5I689</accession>
<proteinExistence type="predicted"/>
<dbReference type="HOGENOM" id="CLU_3111859_0_0_1"/>
<gene>
    <name evidence="3" type="ORF">PVAR5_9045</name>
</gene>
<feature type="region of interest" description="Disordered" evidence="1">
    <location>
        <begin position="26"/>
        <end position="51"/>
    </location>
</feature>
<feature type="chain" id="PRO_5004736889" evidence="2">
    <location>
        <begin position="26"/>
        <end position="51"/>
    </location>
</feature>
<dbReference type="Proteomes" id="UP000018001">
    <property type="component" value="Unassembled WGS sequence"/>
</dbReference>
<feature type="compositionally biased region" description="Pro residues" evidence="1">
    <location>
        <begin position="35"/>
        <end position="51"/>
    </location>
</feature>
<keyword evidence="2" id="KW-0732">Signal</keyword>
<evidence type="ECO:0000313" key="3">
    <source>
        <dbReference type="EMBL" id="GAE00301.1"/>
    </source>
</evidence>
<dbReference type="InParanoid" id="V5I689"/>
<feature type="non-terminal residue" evidence="3">
    <location>
        <position position="51"/>
    </location>
</feature>
<sequence length="51" mass="5154">MKVTALISGFMVAGMAAGAALPVDADNGLITRDGNPPPHPPPPPPQNPPEK</sequence>
<protein>
    <submittedName>
        <fullName evidence="3">Uncharacterized protein</fullName>
    </submittedName>
</protein>
<keyword evidence="4" id="KW-1185">Reference proteome</keyword>